<dbReference type="Gene3D" id="3.40.640.10">
    <property type="entry name" value="Type I PLP-dependent aspartate aminotransferase-like (Major domain)"/>
    <property type="match status" value="1"/>
</dbReference>
<dbReference type="PANTHER" id="PTHR43686">
    <property type="entry name" value="SULFURTRANSFERASE-RELATED"/>
    <property type="match status" value="1"/>
</dbReference>
<organism evidence="3 4">
    <name type="scientific">Nakamurella panacisegetis</name>
    <dbReference type="NCBI Taxonomy" id="1090615"/>
    <lineage>
        <taxon>Bacteria</taxon>
        <taxon>Bacillati</taxon>
        <taxon>Actinomycetota</taxon>
        <taxon>Actinomycetes</taxon>
        <taxon>Nakamurellales</taxon>
        <taxon>Nakamurellaceae</taxon>
        <taxon>Nakamurella</taxon>
    </lineage>
</organism>
<dbReference type="GO" id="GO:0016829">
    <property type="term" value="F:lyase activity"/>
    <property type="evidence" value="ECO:0007669"/>
    <property type="project" value="UniProtKB-KW"/>
</dbReference>
<dbReference type="Proteomes" id="UP000198741">
    <property type="component" value="Chromosome I"/>
</dbReference>
<evidence type="ECO:0000313" key="4">
    <source>
        <dbReference type="Proteomes" id="UP000198741"/>
    </source>
</evidence>
<feature type="compositionally biased region" description="Low complexity" evidence="1">
    <location>
        <begin position="411"/>
        <end position="424"/>
    </location>
</feature>
<dbReference type="AlphaFoldDB" id="A0A1H0HAZ5"/>
<dbReference type="STRING" id="1090615.SAMN04515671_0002"/>
<accession>A0A1H0HAZ5</accession>
<evidence type="ECO:0000313" key="3">
    <source>
        <dbReference type="EMBL" id="SDO16386.1"/>
    </source>
</evidence>
<dbReference type="Pfam" id="PF00266">
    <property type="entry name" value="Aminotran_5"/>
    <property type="match status" value="1"/>
</dbReference>
<evidence type="ECO:0000259" key="2">
    <source>
        <dbReference type="Pfam" id="PF00266"/>
    </source>
</evidence>
<name>A0A1H0HAZ5_9ACTN</name>
<dbReference type="InterPro" id="IPR015424">
    <property type="entry name" value="PyrdxlP-dep_Trfase"/>
</dbReference>
<proteinExistence type="predicted"/>
<gene>
    <name evidence="3" type="ORF">SAMN04515671_0002</name>
</gene>
<sequence length="595" mass="64491">MGPLATRVWEVDETIPCDTPLLRRIRESVIGDDQVMPGPYGPRRVTYADYTASGRALSFIEDFVRDEVLPRYANTHTESSGTGLQTTRLREDARSIISDAVGGDAETVVIFAGSGCTGAIDKLVGILGLRIPAALEDRYQLSAAIPVQERPVVFIGPFEHHSNELPWRETIADVVVIPQDADGHIDVRILEAELVRHAARPLKIGSFSAASNVTGIVSDTHGISRLLHEHGALSFWDFAAAAPYIDIEMYGPAGSDPLAYKDAIFLSPHKFIGGPSTPGVLVVRRELLRNRVPDVPGGGTVAYVNPTDHRYLTDPAQREEGGTPAIVESIRAGLVFQLKQAVGVTVIRAHEDHFLRRAIAAWQQEPNIEILGNLDADRLSIVSFVVRGRKAGTCITTSWCPCSTTCSGSSRAAAAPAPGRTGTACSASTWTTRGRSSARSPTAARESSRGGSGSISTTSSPSRCSAISSRRCGWSRARAADSYRTTGSTPAPASGAIVSDRWNRRCAWARSVTPRTARCGTPTRMIGLPRATWRSICSRHGRSSPVREPPPIRLSWTDSRCRRDFEQLRWFDLPGGLLVGLSRDRAGQSAGRWRW</sequence>
<dbReference type="SUPFAM" id="SSF53383">
    <property type="entry name" value="PLP-dependent transferases"/>
    <property type="match status" value="1"/>
</dbReference>
<dbReference type="InterPro" id="IPR015421">
    <property type="entry name" value="PyrdxlP-dep_Trfase_major"/>
</dbReference>
<evidence type="ECO:0000256" key="1">
    <source>
        <dbReference type="SAM" id="MobiDB-lite"/>
    </source>
</evidence>
<feature type="compositionally biased region" description="Low complexity" evidence="1">
    <location>
        <begin position="454"/>
        <end position="466"/>
    </location>
</feature>
<protein>
    <submittedName>
        <fullName evidence="3">Selenocysteine lyase/Cysteine desulfurase</fullName>
    </submittedName>
</protein>
<reference evidence="3 4" key="1">
    <citation type="submission" date="2016-10" db="EMBL/GenBank/DDBJ databases">
        <authorList>
            <person name="de Groot N.N."/>
        </authorList>
    </citation>
    <scope>NUCLEOTIDE SEQUENCE [LARGE SCALE GENOMIC DNA]</scope>
    <source>
        <strain evidence="4">P4-7,KCTC 19426,CECT 7604</strain>
    </source>
</reference>
<dbReference type="EMBL" id="LT629710">
    <property type="protein sequence ID" value="SDO16386.1"/>
    <property type="molecule type" value="Genomic_DNA"/>
</dbReference>
<keyword evidence="3" id="KW-0456">Lyase</keyword>
<feature type="domain" description="Aminotransferase class V" evidence="2">
    <location>
        <begin position="47"/>
        <end position="389"/>
    </location>
</feature>
<dbReference type="PANTHER" id="PTHR43686:SF1">
    <property type="entry name" value="AMINOTRAN_5 DOMAIN-CONTAINING PROTEIN"/>
    <property type="match status" value="1"/>
</dbReference>
<feature type="compositionally biased region" description="Polar residues" evidence="1">
    <location>
        <begin position="425"/>
        <end position="440"/>
    </location>
</feature>
<feature type="region of interest" description="Disordered" evidence="1">
    <location>
        <begin position="411"/>
        <end position="466"/>
    </location>
</feature>
<keyword evidence="4" id="KW-1185">Reference proteome</keyword>
<dbReference type="InterPro" id="IPR000192">
    <property type="entry name" value="Aminotrans_V_dom"/>
</dbReference>